<dbReference type="Pfam" id="PF00069">
    <property type="entry name" value="Pkinase"/>
    <property type="match status" value="2"/>
</dbReference>
<dbReference type="InterPro" id="IPR001245">
    <property type="entry name" value="Ser-Thr/Tyr_kinase_cat_dom"/>
</dbReference>
<evidence type="ECO:0000256" key="5">
    <source>
        <dbReference type="SAM" id="MobiDB-lite"/>
    </source>
</evidence>
<feature type="binding site" evidence="4">
    <location>
        <position position="369"/>
    </location>
    <ligand>
        <name>ATP</name>
        <dbReference type="ChEBI" id="CHEBI:30616"/>
    </ligand>
</feature>
<keyword evidence="1" id="KW-0418">Kinase</keyword>
<dbReference type="InterPro" id="IPR000719">
    <property type="entry name" value="Prot_kinase_dom"/>
</dbReference>
<feature type="compositionally biased region" description="Basic and acidic residues" evidence="5">
    <location>
        <begin position="671"/>
        <end position="742"/>
    </location>
</feature>
<name>A0ABR2GT32_9EUKA</name>
<sequence>MKATEGKKILHLFDQDDINRFTIVQRISTGSMHEICQVIEKETNQKYVFKILKIEHSGQEQSLLFHYNAIKTFVQTAEIISFFDSPFIVKIIGICTNYEYHQNKTAATVLEYCPNGSIGDLIRSKKSDNISSKWNDTRKLICIYGIAVAMSLIHSRDIICVNLKPESILLDENFYPKISDFSTSKINGMNDTFSSQMDTYALGYMAPEVINEGYYSMSADVYSFGIALHVILTGKLPMEGRVTSALKILNSGGKIELSGEIPQCYRNLISKCLLYDPNQRQTFSEIVSNLRNDKSFITETSVDEAEFLEFVRFADLAHPEQKPEEKKLNVDIEQLDLSLFEKKELIGKGSFAKVYKIVENKTAKNYAAKINRKELELENSFHLCSISSEINILSKLNSNSILRFIGYNENDFDKRPRPTIITELVRKGSLDHIIEQERNGLSDPKWDDTKKLINIYGIAFGMSYLHSLNILHRDLKPANILLNDSLFPKIGDFGLSREVVGTLNESEYVGTPVYWSPEYLKNAINHKPCDVYAFALIVYEMLTLKVPFKDCDYVYLLLHVTNGYRPEIDSNIPDCYRELIQQCWSQDPSERPTFDEIVERLRSNPEFITDTVDQDEFFRYTEYLMESNTEKKDTTTTDHDDVSQNVQIVKPQMNSDKSVSIENNLNQQQEEQDHHSASSKYKEENHHSASSREEEEKHHSTSSKYKEENHHSVSSREEEENHYSVSSKIEERKYHFTSSREERRRHHSSSSKGGEKDQPYQFTPQDFHFVPPDKKETPKKRSSRSTREKQTQTQAIKKPSRNREFIGNYDIYGHRSPYIPPTRPPATGGQRGFKGILLSSIFGKCKVPFQCSPQPVTFKTDGNTYFIEIVDGYGQFADIENISEQTVIGSSHDKSLENSQVKLATNTPNIDTDNSKLISTNSNSNKNTVPTNSTQNETNSEKYGQIIYANEHHTKGTKDKDLIFKITCIVEHFKVVCMALYDSPVTKINLSFGVENDQIYLLDGDVTTTPNSYVSYLFRDVEGGEETFVDYFVSSVLYEPSRHIETSIENKRPNTDSNYESSEFDTSFSLGMYSTPESSYSNHDKILNTNTEKVELNTSQKNKPLKNHEICYSNFNDCLEGKYKCPLLYVMYYFAKQTFTQIDPDKLYTLLKIRLFKTKTDKDVNICVRCVHIYLDEKRDHQIVKKEKDYLDKKNIPTYNGYLFIKEPLPPEIKVIKGRVQIHSKKAPKAIQRMADGKPSHHLNDLYFESQRNNEDWNVFYDNLTTKKKLRSTSFSYSLPLKSGISRQLKVKSKKKIDLPEFAPNDTMALKKAPFVFGNNQLNRKSWVSENIVRRFHYKKYSPNDPQYIEPRNIHITEI</sequence>
<keyword evidence="2 4" id="KW-0547">Nucleotide-binding</keyword>
<dbReference type="PANTHER" id="PTHR44329:SF298">
    <property type="entry name" value="MIXED LINEAGE KINASE DOMAIN-LIKE PROTEIN"/>
    <property type="match status" value="1"/>
</dbReference>
<gene>
    <name evidence="7" type="ORF">M9Y10_037152</name>
</gene>
<dbReference type="PROSITE" id="PS50011">
    <property type="entry name" value="PROTEIN_KINASE_DOM"/>
    <property type="match status" value="2"/>
</dbReference>
<feature type="region of interest" description="Disordered" evidence="5">
    <location>
        <begin position="905"/>
        <end position="940"/>
    </location>
</feature>
<comment type="caution">
    <text evidence="7">The sequence shown here is derived from an EMBL/GenBank/DDBJ whole genome shotgun (WGS) entry which is preliminary data.</text>
</comment>
<dbReference type="Gene3D" id="1.10.510.10">
    <property type="entry name" value="Transferase(Phosphotransferase) domain 1"/>
    <property type="match status" value="2"/>
</dbReference>
<evidence type="ECO:0000259" key="6">
    <source>
        <dbReference type="PROSITE" id="PS50011"/>
    </source>
</evidence>
<feature type="compositionally biased region" description="Polar residues" evidence="5">
    <location>
        <begin position="643"/>
        <end position="661"/>
    </location>
</feature>
<dbReference type="InterPro" id="IPR008271">
    <property type="entry name" value="Ser/Thr_kinase_AS"/>
</dbReference>
<feature type="domain" description="Protein kinase" evidence="6">
    <location>
        <begin position="21"/>
        <end position="297"/>
    </location>
</feature>
<dbReference type="PROSITE" id="PS00107">
    <property type="entry name" value="PROTEIN_KINASE_ATP"/>
    <property type="match status" value="1"/>
</dbReference>
<dbReference type="PROSITE" id="PS00108">
    <property type="entry name" value="PROTEIN_KINASE_ST"/>
    <property type="match status" value="1"/>
</dbReference>
<dbReference type="PANTHER" id="PTHR44329">
    <property type="entry name" value="SERINE/THREONINE-PROTEIN KINASE TNNI3K-RELATED"/>
    <property type="match status" value="1"/>
</dbReference>
<dbReference type="InterPro" id="IPR011009">
    <property type="entry name" value="Kinase-like_dom_sf"/>
</dbReference>
<organism evidence="7 8">
    <name type="scientific">Tritrichomonas musculus</name>
    <dbReference type="NCBI Taxonomy" id="1915356"/>
    <lineage>
        <taxon>Eukaryota</taxon>
        <taxon>Metamonada</taxon>
        <taxon>Parabasalia</taxon>
        <taxon>Tritrichomonadida</taxon>
        <taxon>Tritrichomonadidae</taxon>
        <taxon>Tritrichomonas</taxon>
    </lineage>
</organism>
<dbReference type="InterPro" id="IPR051681">
    <property type="entry name" value="Ser/Thr_Kinases-Pseudokinases"/>
</dbReference>
<keyword evidence="3 4" id="KW-0067">ATP-binding</keyword>
<dbReference type="SMART" id="SM00220">
    <property type="entry name" value="S_TKc"/>
    <property type="match status" value="2"/>
</dbReference>
<keyword evidence="8" id="KW-1185">Reference proteome</keyword>
<feature type="region of interest" description="Disordered" evidence="5">
    <location>
        <begin position="629"/>
        <end position="800"/>
    </location>
</feature>
<evidence type="ECO:0000256" key="4">
    <source>
        <dbReference type="PROSITE-ProRule" id="PRU10141"/>
    </source>
</evidence>
<protein>
    <recommendedName>
        <fullName evidence="6">Protein kinase domain-containing protein</fullName>
    </recommendedName>
</protein>
<keyword evidence="1" id="KW-0808">Transferase</keyword>
<evidence type="ECO:0000313" key="7">
    <source>
        <dbReference type="EMBL" id="KAK8837099.1"/>
    </source>
</evidence>
<keyword evidence="1" id="KW-0723">Serine/threonine-protein kinase</keyword>
<proteinExistence type="predicted"/>
<feature type="compositionally biased region" description="Basic and acidic residues" evidence="5">
    <location>
        <begin position="629"/>
        <end position="642"/>
    </location>
</feature>
<dbReference type="InterPro" id="IPR017441">
    <property type="entry name" value="Protein_kinase_ATP_BS"/>
</dbReference>
<evidence type="ECO:0000256" key="3">
    <source>
        <dbReference type="ARBA" id="ARBA00022840"/>
    </source>
</evidence>
<dbReference type="EMBL" id="JAPFFF010000062">
    <property type="protein sequence ID" value="KAK8837099.1"/>
    <property type="molecule type" value="Genomic_DNA"/>
</dbReference>
<evidence type="ECO:0000256" key="2">
    <source>
        <dbReference type="ARBA" id="ARBA00022741"/>
    </source>
</evidence>
<evidence type="ECO:0000313" key="8">
    <source>
        <dbReference type="Proteomes" id="UP001470230"/>
    </source>
</evidence>
<reference evidence="7 8" key="1">
    <citation type="submission" date="2024-04" db="EMBL/GenBank/DDBJ databases">
        <title>Tritrichomonas musculus Genome.</title>
        <authorList>
            <person name="Alves-Ferreira E."/>
            <person name="Grigg M."/>
            <person name="Lorenzi H."/>
            <person name="Galac M."/>
        </authorList>
    </citation>
    <scope>NUCLEOTIDE SEQUENCE [LARGE SCALE GENOMIC DNA]</scope>
    <source>
        <strain evidence="7 8">EAF2021</strain>
    </source>
</reference>
<accession>A0ABR2GT32</accession>
<dbReference type="SUPFAM" id="SSF56112">
    <property type="entry name" value="Protein kinase-like (PK-like)"/>
    <property type="match status" value="2"/>
</dbReference>
<evidence type="ECO:0000256" key="1">
    <source>
        <dbReference type="ARBA" id="ARBA00022527"/>
    </source>
</evidence>
<dbReference type="PRINTS" id="PR00109">
    <property type="entry name" value="TYRKINASE"/>
</dbReference>
<feature type="domain" description="Protein kinase" evidence="6">
    <location>
        <begin position="340"/>
        <end position="607"/>
    </location>
</feature>
<dbReference type="Proteomes" id="UP001470230">
    <property type="component" value="Unassembled WGS sequence"/>
</dbReference>